<evidence type="ECO:0000313" key="1">
    <source>
        <dbReference type="EMBL" id="CAI0412037.1"/>
    </source>
</evidence>
<reference evidence="1" key="1">
    <citation type="submission" date="2022-08" db="EMBL/GenBank/DDBJ databases">
        <authorList>
            <person name="Gutierrez-Valencia J."/>
        </authorList>
    </citation>
    <scope>NUCLEOTIDE SEQUENCE</scope>
</reference>
<accession>A0AAV0JRD1</accession>
<feature type="non-terminal residue" evidence="1">
    <location>
        <position position="1"/>
    </location>
</feature>
<proteinExistence type="predicted"/>
<organism evidence="1 2">
    <name type="scientific">Linum tenue</name>
    <dbReference type="NCBI Taxonomy" id="586396"/>
    <lineage>
        <taxon>Eukaryota</taxon>
        <taxon>Viridiplantae</taxon>
        <taxon>Streptophyta</taxon>
        <taxon>Embryophyta</taxon>
        <taxon>Tracheophyta</taxon>
        <taxon>Spermatophyta</taxon>
        <taxon>Magnoliopsida</taxon>
        <taxon>eudicotyledons</taxon>
        <taxon>Gunneridae</taxon>
        <taxon>Pentapetalae</taxon>
        <taxon>rosids</taxon>
        <taxon>fabids</taxon>
        <taxon>Malpighiales</taxon>
        <taxon>Linaceae</taxon>
        <taxon>Linum</taxon>
    </lineage>
</organism>
<gene>
    <name evidence="1" type="ORF">LITE_LOCUS15379</name>
</gene>
<keyword evidence="2" id="KW-1185">Reference proteome</keyword>
<dbReference type="Proteomes" id="UP001154282">
    <property type="component" value="Unassembled WGS sequence"/>
</dbReference>
<dbReference type="EMBL" id="CAMGYJ010000005">
    <property type="protein sequence ID" value="CAI0412037.1"/>
    <property type="molecule type" value="Genomic_DNA"/>
</dbReference>
<sequence length="82" mass="8713">LIIKITWSSYSICAKIPSSPTQVARALSNLGFKTVSFSNADFDVTGVINAMKLSNLQTVPNNLVIPLATNPSRNCSCGEPAD</sequence>
<evidence type="ECO:0000313" key="2">
    <source>
        <dbReference type="Proteomes" id="UP001154282"/>
    </source>
</evidence>
<comment type="caution">
    <text evidence="1">The sequence shown here is derived from an EMBL/GenBank/DDBJ whole genome shotgun (WGS) entry which is preliminary data.</text>
</comment>
<dbReference type="AlphaFoldDB" id="A0AAV0JRD1"/>
<protein>
    <submittedName>
        <fullName evidence="1">Uncharacterized protein</fullName>
    </submittedName>
</protein>
<name>A0AAV0JRD1_9ROSI</name>